<name>A0A1H7TC59_OLID1</name>
<organism evidence="1 2">
    <name type="scientific">Olivibacter domesticus</name>
    <name type="common">Pseudosphingobacterium domesticum</name>
    <dbReference type="NCBI Taxonomy" id="407022"/>
    <lineage>
        <taxon>Bacteria</taxon>
        <taxon>Pseudomonadati</taxon>
        <taxon>Bacteroidota</taxon>
        <taxon>Sphingobacteriia</taxon>
        <taxon>Sphingobacteriales</taxon>
        <taxon>Sphingobacteriaceae</taxon>
        <taxon>Olivibacter</taxon>
    </lineage>
</organism>
<dbReference type="AlphaFoldDB" id="A0A1H7TC59"/>
<dbReference type="RefSeq" id="WP_093326597.1">
    <property type="nucleotide sequence ID" value="NZ_FOAF01000004.1"/>
</dbReference>
<proteinExistence type="predicted"/>
<evidence type="ECO:0000313" key="1">
    <source>
        <dbReference type="EMBL" id="SEL82278.1"/>
    </source>
</evidence>
<gene>
    <name evidence="1" type="ORF">SAMN05661044_03455</name>
</gene>
<dbReference type="OrthoDB" id="795811at2"/>
<sequence length="146" mass="16923">MLREIDLIRLLMSYHQEWENNPEAFLELTILISSIDCRCIDSGEVNLEQIMGPKLDNVAKVLMSITTINLVPYKDFIDLKNHAHPTTFLSERLVEVLETIEQSNPSAAVENIINQRTENTVENYFQDKVSEKLFVKLWPYITPVED</sequence>
<keyword evidence="2" id="KW-1185">Reference proteome</keyword>
<dbReference type="EMBL" id="FOAF01000004">
    <property type="protein sequence ID" value="SEL82278.1"/>
    <property type="molecule type" value="Genomic_DNA"/>
</dbReference>
<dbReference type="Proteomes" id="UP000199421">
    <property type="component" value="Unassembled WGS sequence"/>
</dbReference>
<reference evidence="2" key="1">
    <citation type="submission" date="2016-10" db="EMBL/GenBank/DDBJ databases">
        <authorList>
            <person name="Varghese N."/>
            <person name="Submissions S."/>
        </authorList>
    </citation>
    <scope>NUCLEOTIDE SEQUENCE [LARGE SCALE GENOMIC DNA]</scope>
    <source>
        <strain evidence="2">DSM 18733</strain>
    </source>
</reference>
<evidence type="ECO:0000313" key="2">
    <source>
        <dbReference type="Proteomes" id="UP000199421"/>
    </source>
</evidence>
<accession>A0A1H7TC59</accession>
<protein>
    <submittedName>
        <fullName evidence="1">Uncharacterized protein</fullName>
    </submittedName>
</protein>